<dbReference type="Proteomes" id="UP000321224">
    <property type="component" value="Unassembled WGS sequence"/>
</dbReference>
<accession>A0A511HKZ2</accession>
<keyword evidence="3" id="KW-1185">Reference proteome</keyword>
<dbReference type="Proteomes" id="UP000198717">
    <property type="component" value="Unassembled WGS sequence"/>
</dbReference>
<dbReference type="EMBL" id="FNAJ01000001">
    <property type="protein sequence ID" value="SDD48347.1"/>
    <property type="molecule type" value="Genomic_DNA"/>
</dbReference>
<reference evidence="1 4" key="2">
    <citation type="submission" date="2019-07" db="EMBL/GenBank/DDBJ databases">
        <title>Whole genome shotgun sequence of Myxococcus virescens NBRC 100334.</title>
        <authorList>
            <person name="Hosoyama A."/>
            <person name="Uohara A."/>
            <person name="Ohji S."/>
            <person name="Ichikawa N."/>
        </authorList>
    </citation>
    <scope>NUCLEOTIDE SEQUENCE [LARGE SCALE GENOMIC DNA]</scope>
    <source>
        <strain evidence="1 4">NBRC 100334</strain>
    </source>
</reference>
<protein>
    <submittedName>
        <fullName evidence="1">Uncharacterized protein</fullName>
    </submittedName>
</protein>
<comment type="caution">
    <text evidence="1">The sequence shown here is derived from an EMBL/GenBank/DDBJ whole genome shotgun (WGS) entry which is preliminary data.</text>
</comment>
<evidence type="ECO:0000313" key="4">
    <source>
        <dbReference type="Proteomes" id="UP000321224"/>
    </source>
</evidence>
<organism evidence="1 4">
    <name type="scientific">Myxococcus virescens</name>
    <dbReference type="NCBI Taxonomy" id="83456"/>
    <lineage>
        <taxon>Bacteria</taxon>
        <taxon>Pseudomonadati</taxon>
        <taxon>Myxococcota</taxon>
        <taxon>Myxococcia</taxon>
        <taxon>Myxococcales</taxon>
        <taxon>Cystobacterineae</taxon>
        <taxon>Myxococcaceae</taxon>
        <taxon>Myxococcus</taxon>
    </lineage>
</organism>
<dbReference type="EMBL" id="BJVY01000044">
    <property type="protein sequence ID" value="GEL74240.1"/>
    <property type="molecule type" value="Genomic_DNA"/>
</dbReference>
<reference evidence="2 3" key="1">
    <citation type="submission" date="2016-10" db="EMBL/GenBank/DDBJ databases">
        <authorList>
            <person name="Varghese N."/>
            <person name="Submissions S."/>
        </authorList>
    </citation>
    <scope>NUCLEOTIDE SEQUENCE [LARGE SCALE GENOMIC DNA]</scope>
    <source>
        <strain evidence="2 3">DSM 2260</strain>
    </source>
</reference>
<dbReference type="AlphaFoldDB" id="A0A511HKZ2"/>
<gene>
    <name evidence="1" type="ORF">MVI01_60240</name>
    <name evidence="2" type="ORF">SAMN04488504_1011059</name>
</gene>
<name>A0A511HKZ2_9BACT</name>
<evidence type="ECO:0000313" key="3">
    <source>
        <dbReference type="Proteomes" id="UP000198717"/>
    </source>
</evidence>
<evidence type="ECO:0000313" key="2">
    <source>
        <dbReference type="EMBL" id="SDD48347.1"/>
    </source>
</evidence>
<proteinExistence type="predicted"/>
<evidence type="ECO:0000313" key="1">
    <source>
        <dbReference type="EMBL" id="GEL74240.1"/>
    </source>
</evidence>
<sequence>MVPDVHKARCVRRVLWVGWCLGWWLAGALPVHAAPYEVEPESVGAQDLLALVEEGAISAETLSALLALRRTGVDLGLASRASLYGLPGLTYSDVDVLLRSRGEGSAAGGALTEAASRRLAPFLDGRTPGRLSGDARLMMAFAASDGLPPPLALQVRAGGLAGLRVGLMTTLARRTLAPPRRDARRRAFVVEAPGTSVTLPKLYVQWTGARASLLAGTYRLGFGQRLTLDTTALPSPDGFLPDDDVRPPAGLERSCLVGSAGCEPEERLSDVTPDFRWDEGFRGVAGTVRGPLGTWAALSLTGFGSYQSRALARHAVLDRSLCPSSARGVCKAPDVWVSVAEGRWEKLTARTLPGMFRELAGGGNATLALSSRSHVGLTGWMARPAWGQEGAQLDFQPNARYPAGGAFGAFGLDAAWGRGALDVFLEGTRSFDAAPGGGGDFGAVQRTVLSGASRELELSLRYYGRGFANPYSGAPSGPDALEGLRVRNELGARLRYLHREEGAWRLRGQVDAWTLPADGAVSGSAGTLHARASVRGDLRVRPWLQPSLQVEVRDNGVGGMGACADDSLSEREVADLCASARYGVTARVRSDVAKGVTVSLQYGHARVQAPETKGLRYDAQAVLDVRAQPLSSLKLHGRLVWKDQDLSERSRLQQELRTALDVAWRVSSAVSARGRYAWVLDLKDARVARVPPEPPRHLFHLELETRF</sequence>